<comment type="caution">
    <text evidence="15">The sequence shown here is derived from an EMBL/GenBank/DDBJ whole genome shotgun (WGS) entry which is preliminary data.</text>
</comment>
<comment type="similarity">
    <text evidence="2">Belongs to the class-II aminoacyl-tRNA synthetase family.</text>
</comment>
<dbReference type="HAMAP" id="MF_00252">
    <property type="entry name" value="Lys_tRNA_synth_class2"/>
    <property type="match status" value="1"/>
</dbReference>
<dbReference type="NCBIfam" id="TIGR00499">
    <property type="entry name" value="lysS_bact"/>
    <property type="match status" value="1"/>
</dbReference>
<dbReference type="PROSITE" id="PS50862">
    <property type="entry name" value="AA_TRNA_LIGASE_II"/>
    <property type="match status" value="1"/>
</dbReference>
<keyword evidence="16" id="KW-1185">Reference proteome</keyword>
<dbReference type="Pfam" id="PF00152">
    <property type="entry name" value="tRNA-synt_2"/>
    <property type="match status" value="1"/>
</dbReference>
<dbReference type="PRINTS" id="PR00982">
    <property type="entry name" value="TRNASYNTHLYS"/>
</dbReference>
<evidence type="ECO:0000313" key="16">
    <source>
        <dbReference type="Proteomes" id="UP000816034"/>
    </source>
</evidence>
<dbReference type="GeneID" id="68093122"/>
<evidence type="ECO:0000256" key="5">
    <source>
        <dbReference type="ARBA" id="ARBA00022598"/>
    </source>
</evidence>
<dbReference type="NCBIfam" id="NF001756">
    <property type="entry name" value="PRK00484.1"/>
    <property type="match status" value="1"/>
</dbReference>
<dbReference type="GO" id="GO:0006430">
    <property type="term" value="P:lysyl-tRNA aminoacylation"/>
    <property type="evidence" value="ECO:0007669"/>
    <property type="project" value="InterPro"/>
</dbReference>
<accession>A0AA88KPD0</accession>
<dbReference type="PANTHER" id="PTHR42918">
    <property type="entry name" value="LYSYL-TRNA SYNTHETASE"/>
    <property type="match status" value="1"/>
</dbReference>
<evidence type="ECO:0000256" key="1">
    <source>
        <dbReference type="ARBA" id="ARBA00004496"/>
    </source>
</evidence>
<dbReference type="GO" id="GO:0005524">
    <property type="term" value="F:ATP binding"/>
    <property type="evidence" value="ECO:0007669"/>
    <property type="project" value="UniProtKB-KW"/>
</dbReference>
<evidence type="ECO:0000256" key="9">
    <source>
        <dbReference type="ARBA" id="ARBA00023146"/>
    </source>
</evidence>
<keyword evidence="7" id="KW-0067">ATP-binding</keyword>
<keyword evidence="9" id="KW-0030">Aminoacyl-tRNA synthetase</keyword>
<feature type="compositionally biased region" description="Low complexity" evidence="13">
    <location>
        <begin position="67"/>
        <end position="81"/>
    </location>
</feature>
<dbReference type="InterPro" id="IPR044136">
    <property type="entry name" value="Lys-tRNA-ligase_II_N"/>
</dbReference>
<dbReference type="InterPro" id="IPR034762">
    <property type="entry name" value="Lys-tRNA-ligase_II_bac/euk"/>
</dbReference>
<dbReference type="GO" id="GO:0000049">
    <property type="term" value="F:tRNA binding"/>
    <property type="evidence" value="ECO:0007669"/>
    <property type="project" value="TreeGrafter"/>
</dbReference>
<comment type="catalytic activity">
    <reaction evidence="11 12">
        <text>tRNA(Lys) + L-lysine + ATP = L-lysyl-tRNA(Lys) + AMP + diphosphate</text>
        <dbReference type="Rhea" id="RHEA:20792"/>
        <dbReference type="Rhea" id="RHEA-COMP:9696"/>
        <dbReference type="Rhea" id="RHEA-COMP:9697"/>
        <dbReference type="ChEBI" id="CHEBI:30616"/>
        <dbReference type="ChEBI" id="CHEBI:32551"/>
        <dbReference type="ChEBI" id="CHEBI:33019"/>
        <dbReference type="ChEBI" id="CHEBI:78442"/>
        <dbReference type="ChEBI" id="CHEBI:78529"/>
        <dbReference type="ChEBI" id="CHEBI:456215"/>
        <dbReference type="EC" id="6.1.1.6"/>
    </reaction>
</comment>
<dbReference type="Gene3D" id="2.40.50.140">
    <property type="entry name" value="Nucleic acid-binding proteins"/>
    <property type="match status" value="1"/>
</dbReference>
<evidence type="ECO:0000256" key="11">
    <source>
        <dbReference type="ARBA" id="ARBA00048573"/>
    </source>
</evidence>
<evidence type="ECO:0000256" key="3">
    <source>
        <dbReference type="ARBA" id="ARBA00013166"/>
    </source>
</evidence>
<dbReference type="AlphaFoldDB" id="A0AA88KPD0"/>
<dbReference type="PIRSF" id="PIRSF039101">
    <property type="entry name" value="LysRS2"/>
    <property type="match status" value="1"/>
</dbReference>
<feature type="region of interest" description="Disordered" evidence="13">
    <location>
        <begin position="530"/>
        <end position="550"/>
    </location>
</feature>
<gene>
    <name evidence="15" type="ORF">C9374_000660</name>
</gene>
<dbReference type="PANTHER" id="PTHR42918:SF5">
    <property type="entry name" value="LYSINE--TRNA LIGASE, MITOCHONDRIAL"/>
    <property type="match status" value="1"/>
</dbReference>
<dbReference type="GO" id="GO:0005829">
    <property type="term" value="C:cytosol"/>
    <property type="evidence" value="ECO:0007669"/>
    <property type="project" value="TreeGrafter"/>
</dbReference>
<dbReference type="InterPro" id="IPR006195">
    <property type="entry name" value="aa-tRNA-synth_II"/>
</dbReference>
<dbReference type="SUPFAM" id="SSF50249">
    <property type="entry name" value="Nucleic acid-binding proteins"/>
    <property type="match status" value="1"/>
</dbReference>
<dbReference type="RefSeq" id="XP_044552488.1">
    <property type="nucleotide sequence ID" value="XM_044696478.1"/>
</dbReference>
<dbReference type="InterPro" id="IPR004364">
    <property type="entry name" value="Aa-tRNA-synt_II"/>
</dbReference>
<dbReference type="FunFam" id="3.30.930.10:FF:000238">
    <property type="entry name" value="Lysine--tRNA ligase"/>
    <property type="match status" value="1"/>
</dbReference>
<feature type="domain" description="Aminoacyl-transfer RNA synthetases class-II family profile" evidence="14">
    <location>
        <begin position="275"/>
        <end position="598"/>
    </location>
</feature>
<dbReference type="CDD" id="cd00775">
    <property type="entry name" value="LysRS_core"/>
    <property type="match status" value="1"/>
</dbReference>
<evidence type="ECO:0000256" key="10">
    <source>
        <dbReference type="ARBA" id="ARBA00030563"/>
    </source>
</evidence>
<evidence type="ECO:0000256" key="4">
    <source>
        <dbReference type="ARBA" id="ARBA00022490"/>
    </source>
</evidence>
<keyword evidence="5" id="KW-0436">Ligase</keyword>
<reference evidence="15 16" key="1">
    <citation type="journal article" date="2018" name="BMC Genomics">
        <title>The genome of Naegleria lovaniensis, the basis for a comparative approach to unravel pathogenicity factors of the human pathogenic amoeba N. fowleri.</title>
        <authorList>
            <person name="Liechti N."/>
            <person name="Schurch N."/>
            <person name="Bruggmann R."/>
            <person name="Wittwer M."/>
        </authorList>
    </citation>
    <scope>NUCLEOTIDE SEQUENCE [LARGE SCALE GENOMIC DNA]</scope>
    <source>
        <strain evidence="15 16">ATCC 30569</strain>
    </source>
</reference>
<protein>
    <recommendedName>
        <fullName evidence="3 12">Lysine--tRNA ligase</fullName>
        <ecNumber evidence="3 12">6.1.1.6</ecNumber>
    </recommendedName>
    <alternativeName>
        <fullName evidence="10 12">Lysyl-tRNA synthetase</fullName>
    </alternativeName>
</protein>
<organism evidence="15 16">
    <name type="scientific">Naegleria lovaniensis</name>
    <name type="common">Amoeba</name>
    <dbReference type="NCBI Taxonomy" id="51637"/>
    <lineage>
        <taxon>Eukaryota</taxon>
        <taxon>Discoba</taxon>
        <taxon>Heterolobosea</taxon>
        <taxon>Tetramitia</taxon>
        <taxon>Eutetramitia</taxon>
        <taxon>Vahlkampfiidae</taxon>
        <taxon>Naegleria</taxon>
    </lineage>
</organism>
<dbReference type="Gene3D" id="3.30.930.10">
    <property type="entry name" value="Bira Bifunctional Protein, Domain 2"/>
    <property type="match status" value="1"/>
</dbReference>
<evidence type="ECO:0000256" key="12">
    <source>
        <dbReference type="RuleBase" id="RU003748"/>
    </source>
</evidence>
<evidence type="ECO:0000259" key="14">
    <source>
        <dbReference type="PROSITE" id="PS50862"/>
    </source>
</evidence>
<dbReference type="CDD" id="cd04322">
    <property type="entry name" value="LysRS_N"/>
    <property type="match status" value="1"/>
</dbReference>
<evidence type="ECO:0000256" key="13">
    <source>
        <dbReference type="SAM" id="MobiDB-lite"/>
    </source>
</evidence>
<dbReference type="InterPro" id="IPR012340">
    <property type="entry name" value="NA-bd_OB-fold"/>
</dbReference>
<dbReference type="InterPro" id="IPR002313">
    <property type="entry name" value="Lys-tRNA-ligase_II"/>
</dbReference>
<evidence type="ECO:0000256" key="7">
    <source>
        <dbReference type="ARBA" id="ARBA00022840"/>
    </source>
</evidence>
<proteinExistence type="inferred from homology"/>
<dbReference type="Pfam" id="PF01336">
    <property type="entry name" value="tRNA_anti-codon"/>
    <property type="match status" value="1"/>
</dbReference>
<feature type="region of interest" description="Disordered" evidence="13">
    <location>
        <begin position="64"/>
        <end position="85"/>
    </location>
</feature>
<dbReference type="InterPro" id="IPR045864">
    <property type="entry name" value="aa-tRNA-synth_II/BPL/LPL"/>
</dbReference>
<comment type="subcellular location">
    <subcellularLocation>
        <location evidence="1">Cytoplasm</location>
    </subcellularLocation>
</comment>
<keyword evidence="6" id="KW-0547">Nucleotide-binding</keyword>
<dbReference type="GO" id="GO:0004824">
    <property type="term" value="F:lysine-tRNA ligase activity"/>
    <property type="evidence" value="ECO:0007669"/>
    <property type="project" value="UniProtKB-EC"/>
</dbReference>
<evidence type="ECO:0000256" key="2">
    <source>
        <dbReference type="ARBA" id="ARBA00008226"/>
    </source>
</evidence>
<dbReference type="Proteomes" id="UP000816034">
    <property type="component" value="Unassembled WGS sequence"/>
</dbReference>
<dbReference type="SUPFAM" id="SSF55681">
    <property type="entry name" value="Class II aaRS and biotin synthetases"/>
    <property type="match status" value="1"/>
</dbReference>
<dbReference type="InterPro" id="IPR004365">
    <property type="entry name" value="NA-bd_OB_tRNA"/>
</dbReference>
<dbReference type="InterPro" id="IPR018149">
    <property type="entry name" value="Lys-tRNA-synth_II_C"/>
</dbReference>
<evidence type="ECO:0000256" key="8">
    <source>
        <dbReference type="ARBA" id="ARBA00022917"/>
    </source>
</evidence>
<evidence type="ECO:0000256" key="6">
    <source>
        <dbReference type="ARBA" id="ARBA00022741"/>
    </source>
</evidence>
<keyword evidence="4" id="KW-0963">Cytoplasm</keyword>
<dbReference type="EMBL" id="PYSW02000010">
    <property type="protein sequence ID" value="KAG2388496.1"/>
    <property type="molecule type" value="Genomic_DNA"/>
</dbReference>
<dbReference type="EC" id="6.1.1.6" evidence="3 12"/>
<keyword evidence="8" id="KW-0648">Protein biosynthesis</keyword>
<name>A0AA88KPD0_NAELO</name>
<sequence>MKILCGKFAKLLLGAAASSSNGVVIQKTSLPGQLVSGICTTKYITASFSTRVFSRKNQSIEDLKIHSSSSSESSTTGQSVSSDEDYYQKRKQELKEYQTKYPKLLPNLYPNHFSLSCSFKEFKDKYDTLQAGEKLKDIEETIAGRIISKRKASSKLYFYTIRTTNDHKLFQLQIMANAENYDATQSSAEEDSKFSIINTILRKGDIVGVRGFPAKSGKGELSIVPKEITLLSPCLHQLPQKISYSEGTSLDDIEKRYRNRHLDLLTNHDELYNVFLTRSKTISFIRNFFSSRGFLEVETPVLSEKSGGANAKPFETHLNAMDIDLKLRIAPELYLKQLVIGGMDRVFELGKVFRNEGMDTTHNPEFTSCEAYQAFADYNDMMNMTEEMFRGLVTEIKGSPILHVDGIGEIDFSKPFRRISFVDAIEQHIQQKLPDPSDSEAVHKLITICKTHKIPFTAEKVNYGYLLDKLLGHFVEPECVQPSFIMDHPVDLSPLSKSHRNKGQNITERFELFIGTKEICNAYTELNDPEEQRDRFRKQQDKKSQDDEAHEMDEAFCKALEYGLPPTGGWGVGVDRLIMLLTNNKSIRDVLLFPMLKPKKEE</sequence>
<evidence type="ECO:0000313" key="15">
    <source>
        <dbReference type="EMBL" id="KAG2388496.1"/>
    </source>
</evidence>
<dbReference type="FunFam" id="2.40.50.140:FF:000050">
    <property type="entry name" value="Lysine--tRNA ligase"/>
    <property type="match status" value="1"/>
</dbReference>